<dbReference type="InterPro" id="IPR029044">
    <property type="entry name" value="Nucleotide-diphossugar_trans"/>
</dbReference>
<name>A0ABP6REZ8_9MICC</name>
<sequence>MTPPAVTVVVPCWEAGATLPATLDSLRAQTFADLEILVVDDGSMRDPVRDVPADPRIVVDRLPVNGGYAAVTNHALRRARGRWVTFVDADDVVSPGYVGTMLAAGRRHDADLVLAPLMAVRGGREIGTLPFAVDGAVIDAREACRRGVRGRLVLSQHALFRRPMPEAVEGLTFNDFILVLDHLARSRRVALVHEPLYRYAVHEGSATGSLRASVWELRDLPTHATAAIEALFGPDRAPEVHAELEQYVITQMLHKASRDGGDSRLSRDVHAWCRRRIGPRGIWRALRRRDVTTAGSWLLALCGRSTHVLAYRAYDRRKSADR</sequence>
<dbReference type="PANTHER" id="PTHR22916:SF3">
    <property type="entry name" value="UDP-GLCNAC:BETAGAL BETA-1,3-N-ACETYLGLUCOSAMINYLTRANSFERASE-LIKE PROTEIN 1"/>
    <property type="match status" value="1"/>
</dbReference>
<dbReference type="EMBL" id="BAAAYG010000014">
    <property type="protein sequence ID" value="GAA3287863.1"/>
    <property type="molecule type" value="Genomic_DNA"/>
</dbReference>
<organism evidence="2 3">
    <name type="scientific">Nesterenkonia halobia</name>
    <dbReference type="NCBI Taxonomy" id="37922"/>
    <lineage>
        <taxon>Bacteria</taxon>
        <taxon>Bacillati</taxon>
        <taxon>Actinomycetota</taxon>
        <taxon>Actinomycetes</taxon>
        <taxon>Micrococcales</taxon>
        <taxon>Micrococcaceae</taxon>
        <taxon>Nesterenkonia</taxon>
    </lineage>
</organism>
<dbReference type="Proteomes" id="UP001501736">
    <property type="component" value="Unassembled WGS sequence"/>
</dbReference>
<dbReference type="CDD" id="cd00761">
    <property type="entry name" value="Glyco_tranf_GTA_type"/>
    <property type="match status" value="1"/>
</dbReference>
<proteinExistence type="predicted"/>
<feature type="domain" description="Glycosyltransferase 2-like" evidence="1">
    <location>
        <begin position="7"/>
        <end position="124"/>
    </location>
</feature>
<evidence type="ECO:0000313" key="2">
    <source>
        <dbReference type="EMBL" id="GAA3287863.1"/>
    </source>
</evidence>
<dbReference type="InterPro" id="IPR001173">
    <property type="entry name" value="Glyco_trans_2-like"/>
</dbReference>
<protein>
    <recommendedName>
        <fullName evidence="1">Glycosyltransferase 2-like domain-containing protein</fullName>
    </recommendedName>
</protein>
<comment type="caution">
    <text evidence="2">The sequence shown here is derived from an EMBL/GenBank/DDBJ whole genome shotgun (WGS) entry which is preliminary data.</text>
</comment>
<dbReference type="PANTHER" id="PTHR22916">
    <property type="entry name" value="GLYCOSYLTRANSFERASE"/>
    <property type="match status" value="1"/>
</dbReference>
<keyword evidence="3" id="KW-1185">Reference proteome</keyword>
<gene>
    <name evidence="2" type="ORF">GCM10020260_25220</name>
</gene>
<evidence type="ECO:0000259" key="1">
    <source>
        <dbReference type="Pfam" id="PF00535"/>
    </source>
</evidence>
<dbReference type="Gene3D" id="3.90.550.10">
    <property type="entry name" value="Spore Coat Polysaccharide Biosynthesis Protein SpsA, Chain A"/>
    <property type="match status" value="1"/>
</dbReference>
<dbReference type="RefSeq" id="WP_344721951.1">
    <property type="nucleotide sequence ID" value="NZ_BAAAYG010000014.1"/>
</dbReference>
<reference evidence="3" key="1">
    <citation type="journal article" date="2019" name="Int. J. Syst. Evol. Microbiol.">
        <title>The Global Catalogue of Microorganisms (GCM) 10K type strain sequencing project: providing services to taxonomists for standard genome sequencing and annotation.</title>
        <authorList>
            <consortium name="The Broad Institute Genomics Platform"/>
            <consortium name="The Broad Institute Genome Sequencing Center for Infectious Disease"/>
            <person name="Wu L."/>
            <person name="Ma J."/>
        </authorList>
    </citation>
    <scope>NUCLEOTIDE SEQUENCE [LARGE SCALE GENOMIC DNA]</scope>
    <source>
        <strain evidence="3">JCM 11483</strain>
    </source>
</reference>
<evidence type="ECO:0000313" key="3">
    <source>
        <dbReference type="Proteomes" id="UP001501736"/>
    </source>
</evidence>
<accession>A0ABP6REZ8</accession>
<dbReference type="Pfam" id="PF00535">
    <property type="entry name" value="Glycos_transf_2"/>
    <property type="match status" value="1"/>
</dbReference>
<dbReference type="SUPFAM" id="SSF53448">
    <property type="entry name" value="Nucleotide-diphospho-sugar transferases"/>
    <property type="match status" value="1"/>
</dbReference>